<gene>
    <name evidence="3" type="ORF">ACFSUC_01305</name>
</gene>
<dbReference type="PANTHER" id="PTHR28008">
    <property type="entry name" value="DOMAIN PROTEIN, PUTATIVE (AFU_ORTHOLOGUE AFUA_3G10980)-RELATED"/>
    <property type="match status" value="1"/>
</dbReference>
<organism evidence="3 4">
    <name type="scientific">Marinicrinis sediminis</name>
    <dbReference type="NCBI Taxonomy" id="1652465"/>
    <lineage>
        <taxon>Bacteria</taxon>
        <taxon>Bacillati</taxon>
        <taxon>Bacillota</taxon>
        <taxon>Bacilli</taxon>
        <taxon>Bacillales</taxon>
        <taxon>Paenibacillaceae</taxon>
    </lineage>
</organism>
<keyword evidence="1" id="KW-0472">Membrane</keyword>
<feature type="domain" description="VanZ-like" evidence="2">
    <location>
        <begin position="8"/>
        <end position="119"/>
    </location>
</feature>
<feature type="transmembrane region" description="Helical" evidence="1">
    <location>
        <begin position="45"/>
        <end position="63"/>
    </location>
</feature>
<protein>
    <submittedName>
        <fullName evidence="3">VanZ family protein</fullName>
    </submittedName>
</protein>
<keyword evidence="4" id="KW-1185">Reference proteome</keyword>
<dbReference type="NCBIfam" id="NF037970">
    <property type="entry name" value="vanZ_1"/>
    <property type="match status" value="1"/>
</dbReference>
<dbReference type="EMBL" id="JBHUMM010000001">
    <property type="protein sequence ID" value="MFD2670240.1"/>
    <property type="molecule type" value="Genomic_DNA"/>
</dbReference>
<dbReference type="Proteomes" id="UP001597497">
    <property type="component" value="Unassembled WGS sequence"/>
</dbReference>
<feature type="transmembrane region" description="Helical" evidence="1">
    <location>
        <begin position="108"/>
        <end position="128"/>
    </location>
</feature>
<feature type="transmembrane region" description="Helical" evidence="1">
    <location>
        <begin position="70"/>
        <end position="86"/>
    </location>
</feature>
<evidence type="ECO:0000313" key="3">
    <source>
        <dbReference type="EMBL" id="MFD2670240.1"/>
    </source>
</evidence>
<keyword evidence="1" id="KW-1133">Transmembrane helix</keyword>
<proteinExistence type="predicted"/>
<name>A0ABW5R5C3_9BACL</name>
<dbReference type="PANTHER" id="PTHR28008:SF1">
    <property type="entry name" value="DOMAIN PROTEIN, PUTATIVE (AFU_ORTHOLOGUE AFUA_3G10980)-RELATED"/>
    <property type="match status" value="1"/>
</dbReference>
<sequence length="136" mass="15977">MKLLLRWLPAILCMGLIFWFSHQPGNDLNSWLPFFQTWFPAMESFNWGHFIAYFVLCLTFYWALPLHMGYRAKLLAILLSILYGLTDEYHQQFVAGRMSDWQDIRNDAIGAVLAMIVISVPAVQRIYLRIRNGINY</sequence>
<accession>A0ABW5R5C3</accession>
<evidence type="ECO:0000256" key="1">
    <source>
        <dbReference type="SAM" id="Phobius"/>
    </source>
</evidence>
<comment type="caution">
    <text evidence="3">The sequence shown here is derived from an EMBL/GenBank/DDBJ whole genome shotgun (WGS) entry which is preliminary data.</text>
</comment>
<keyword evidence="1" id="KW-0812">Transmembrane</keyword>
<evidence type="ECO:0000313" key="4">
    <source>
        <dbReference type="Proteomes" id="UP001597497"/>
    </source>
</evidence>
<evidence type="ECO:0000259" key="2">
    <source>
        <dbReference type="Pfam" id="PF04892"/>
    </source>
</evidence>
<dbReference type="InterPro" id="IPR006976">
    <property type="entry name" value="VanZ-like"/>
</dbReference>
<feature type="transmembrane region" description="Helical" evidence="1">
    <location>
        <begin position="7"/>
        <end position="25"/>
    </location>
</feature>
<dbReference type="Pfam" id="PF04892">
    <property type="entry name" value="VanZ"/>
    <property type="match status" value="1"/>
</dbReference>
<reference evidence="4" key="1">
    <citation type="journal article" date="2019" name="Int. J. Syst. Evol. Microbiol.">
        <title>The Global Catalogue of Microorganisms (GCM) 10K type strain sequencing project: providing services to taxonomists for standard genome sequencing and annotation.</title>
        <authorList>
            <consortium name="The Broad Institute Genomics Platform"/>
            <consortium name="The Broad Institute Genome Sequencing Center for Infectious Disease"/>
            <person name="Wu L."/>
            <person name="Ma J."/>
        </authorList>
    </citation>
    <scope>NUCLEOTIDE SEQUENCE [LARGE SCALE GENOMIC DNA]</scope>
    <source>
        <strain evidence="4">KCTC 33676</strain>
    </source>
</reference>
<dbReference type="RefSeq" id="WP_379927575.1">
    <property type="nucleotide sequence ID" value="NZ_JBHUMM010000001.1"/>
</dbReference>